<name>A0A2A9E6G6_9MICO</name>
<keyword evidence="4" id="KW-0813">Transport</keyword>
<sequence>MKQRRLPPTRERPHLIDLETARHVLRVSVPLLFGMVGNLIFLLVDRICLARYSEDTLQASGPAVFTATTVIVLTTGVVGITRSYVAQAHGRGDARGAIDEGANGLVLGMILALLLVLSTPLLMWVPTLGGHPPHIQELESQYLGLSTLFGAVMTVTMALSSYFNGTERTRIPMTVGIIGQAVGVIMTIGLVFGRFGLPELGMRGSALGTLSAVLVMLVGYVVLLPQSCAAGLARLVRQGGKRAVQVVLLRLRRGAPAGGSLSLEELGQTAFVWLAGGLGAVALGANNVALAVNYAAVIPLIGLGLGCNILCGTAVGAGLHTDIPRIMRVTLVISGLYVAVVAFFQIVTPTLLLGPFGLDGSDPATTAHAIDVSRVLWTYSAAFMFSMVGSAVLECLGLARFAFLARLGVMWCLCVPALVIIVVNNRDDADLLPALWLVFSAFEAVMAGLCLWRVRRAVRNEENLLHSTDRPRGAHDATDTADAPRP</sequence>
<evidence type="ECO:0000256" key="1">
    <source>
        <dbReference type="ARBA" id="ARBA00003408"/>
    </source>
</evidence>
<dbReference type="RefSeq" id="WP_098455650.1">
    <property type="nucleotide sequence ID" value="NZ_PDJG01000001.1"/>
</dbReference>
<evidence type="ECO:0000256" key="3">
    <source>
        <dbReference type="ARBA" id="ARBA00020268"/>
    </source>
</evidence>
<evidence type="ECO:0000256" key="5">
    <source>
        <dbReference type="ARBA" id="ARBA00031636"/>
    </source>
</evidence>
<dbReference type="GO" id="GO:0015297">
    <property type="term" value="F:antiporter activity"/>
    <property type="evidence" value="ECO:0007669"/>
    <property type="project" value="InterPro"/>
</dbReference>
<keyword evidence="7" id="KW-0472">Membrane</keyword>
<dbReference type="GO" id="GO:0005886">
    <property type="term" value="C:plasma membrane"/>
    <property type="evidence" value="ECO:0007669"/>
    <property type="project" value="TreeGrafter"/>
</dbReference>
<feature type="transmembrane region" description="Helical" evidence="7">
    <location>
        <begin position="145"/>
        <end position="163"/>
    </location>
</feature>
<feature type="transmembrane region" description="Helical" evidence="7">
    <location>
        <begin position="209"/>
        <end position="233"/>
    </location>
</feature>
<comment type="caution">
    <text evidence="8">The sequence shown here is derived from an EMBL/GenBank/DDBJ whole genome shotgun (WGS) entry which is preliminary data.</text>
</comment>
<dbReference type="OrthoDB" id="9780160at2"/>
<dbReference type="EMBL" id="PDJG01000001">
    <property type="protein sequence ID" value="PFG34647.1"/>
    <property type="molecule type" value="Genomic_DNA"/>
</dbReference>
<dbReference type="AlphaFoldDB" id="A0A2A9E6G6"/>
<accession>A0A2A9E6G6</accession>
<evidence type="ECO:0000256" key="7">
    <source>
        <dbReference type="SAM" id="Phobius"/>
    </source>
</evidence>
<evidence type="ECO:0000313" key="9">
    <source>
        <dbReference type="Proteomes" id="UP000225548"/>
    </source>
</evidence>
<keyword evidence="7" id="KW-1133">Transmembrane helix</keyword>
<evidence type="ECO:0000256" key="6">
    <source>
        <dbReference type="SAM" id="MobiDB-lite"/>
    </source>
</evidence>
<proteinExistence type="inferred from homology"/>
<dbReference type="Proteomes" id="UP000225548">
    <property type="component" value="Unassembled WGS sequence"/>
</dbReference>
<feature type="transmembrane region" description="Helical" evidence="7">
    <location>
        <begin position="331"/>
        <end position="356"/>
    </location>
</feature>
<dbReference type="GO" id="GO:0042910">
    <property type="term" value="F:xenobiotic transmembrane transporter activity"/>
    <property type="evidence" value="ECO:0007669"/>
    <property type="project" value="InterPro"/>
</dbReference>
<feature type="transmembrane region" description="Helical" evidence="7">
    <location>
        <begin position="24"/>
        <end position="44"/>
    </location>
</feature>
<reference evidence="8 9" key="1">
    <citation type="submission" date="2017-10" db="EMBL/GenBank/DDBJ databases">
        <title>Sequencing the genomes of 1000 actinobacteria strains.</title>
        <authorList>
            <person name="Klenk H.-P."/>
        </authorList>
    </citation>
    <scope>NUCLEOTIDE SEQUENCE [LARGE SCALE GENOMIC DNA]</scope>
    <source>
        <strain evidence="8 9">DSM 18966</strain>
    </source>
</reference>
<gene>
    <name evidence="8" type="ORF">ATL42_2564</name>
</gene>
<comment type="function">
    <text evidence="1">Multidrug efflux pump.</text>
</comment>
<feature type="transmembrane region" description="Helical" evidence="7">
    <location>
        <begin position="376"/>
        <end position="396"/>
    </location>
</feature>
<feature type="transmembrane region" description="Helical" evidence="7">
    <location>
        <begin position="435"/>
        <end position="454"/>
    </location>
</feature>
<dbReference type="InterPro" id="IPR050222">
    <property type="entry name" value="MATE_MdtK"/>
</dbReference>
<comment type="similarity">
    <text evidence="2">Belongs to the multi antimicrobial extrusion (MATE) (TC 2.A.66.1) family.</text>
</comment>
<evidence type="ECO:0000313" key="8">
    <source>
        <dbReference type="EMBL" id="PFG34647.1"/>
    </source>
</evidence>
<evidence type="ECO:0000256" key="2">
    <source>
        <dbReference type="ARBA" id="ARBA00010199"/>
    </source>
</evidence>
<organism evidence="8 9">
    <name type="scientific">Sanguibacter antarcticus</name>
    <dbReference type="NCBI Taxonomy" id="372484"/>
    <lineage>
        <taxon>Bacteria</taxon>
        <taxon>Bacillati</taxon>
        <taxon>Actinomycetota</taxon>
        <taxon>Actinomycetes</taxon>
        <taxon>Micrococcales</taxon>
        <taxon>Sanguibacteraceae</taxon>
        <taxon>Sanguibacter</taxon>
    </lineage>
</organism>
<feature type="transmembrane region" description="Helical" evidence="7">
    <location>
        <begin position="175"/>
        <end position="197"/>
    </location>
</feature>
<dbReference type="PANTHER" id="PTHR43298:SF2">
    <property type="entry name" value="FMN_FAD EXPORTER YEEO-RELATED"/>
    <property type="match status" value="1"/>
</dbReference>
<feature type="transmembrane region" description="Helical" evidence="7">
    <location>
        <begin position="403"/>
        <end position="423"/>
    </location>
</feature>
<protein>
    <recommendedName>
        <fullName evidence="3">Probable multidrug resistance protein NorM</fullName>
    </recommendedName>
    <alternativeName>
        <fullName evidence="5">Multidrug-efflux transporter</fullName>
    </alternativeName>
</protein>
<keyword evidence="7" id="KW-0812">Transmembrane</keyword>
<feature type="region of interest" description="Disordered" evidence="6">
    <location>
        <begin position="467"/>
        <end position="486"/>
    </location>
</feature>
<feature type="transmembrane region" description="Helical" evidence="7">
    <location>
        <begin position="296"/>
        <end position="319"/>
    </location>
</feature>
<dbReference type="InterPro" id="IPR002528">
    <property type="entry name" value="MATE_fam"/>
</dbReference>
<feature type="transmembrane region" description="Helical" evidence="7">
    <location>
        <begin position="270"/>
        <end position="290"/>
    </location>
</feature>
<keyword evidence="9" id="KW-1185">Reference proteome</keyword>
<dbReference type="PANTHER" id="PTHR43298">
    <property type="entry name" value="MULTIDRUG RESISTANCE PROTEIN NORM-RELATED"/>
    <property type="match status" value="1"/>
</dbReference>
<feature type="transmembrane region" description="Helical" evidence="7">
    <location>
        <begin position="64"/>
        <end position="85"/>
    </location>
</feature>
<feature type="transmembrane region" description="Helical" evidence="7">
    <location>
        <begin position="105"/>
        <end position="125"/>
    </location>
</feature>
<evidence type="ECO:0000256" key="4">
    <source>
        <dbReference type="ARBA" id="ARBA00022448"/>
    </source>
</evidence>
<dbReference type="Pfam" id="PF01554">
    <property type="entry name" value="MatE"/>
    <property type="match status" value="2"/>
</dbReference>